<organism evidence="4 5">
    <name type="scientific">Adineta steineri</name>
    <dbReference type="NCBI Taxonomy" id="433720"/>
    <lineage>
        <taxon>Eukaryota</taxon>
        <taxon>Metazoa</taxon>
        <taxon>Spiralia</taxon>
        <taxon>Gnathifera</taxon>
        <taxon>Rotifera</taxon>
        <taxon>Eurotatoria</taxon>
        <taxon>Bdelloidea</taxon>
        <taxon>Adinetida</taxon>
        <taxon>Adinetidae</taxon>
        <taxon>Adineta</taxon>
    </lineage>
</organism>
<keyword evidence="1" id="KW-0560">Oxidoreductase</keyword>
<comment type="caution">
    <text evidence="4">The sequence shown here is derived from an EMBL/GenBank/DDBJ whole genome shotgun (WGS) entry which is preliminary data.</text>
</comment>
<accession>A0A819NRP2</accession>
<dbReference type="AlphaFoldDB" id="A0A819NRP2"/>
<evidence type="ECO:0000256" key="1">
    <source>
        <dbReference type="ARBA" id="ARBA00023002"/>
    </source>
</evidence>
<dbReference type="EMBL" id="CAJOBB010002817">
    <property type="protein sequence ID" value="CAF4000809.1"/>
    <property type="molecule type" value="Genomic_DNA"/>
</dbReference>
<evidence type="ECO:0000313" key="4">
    <source>
        <dbReference type="EMBL" id="CAF4000809.1"/>
    </source>
</evidence>
<dbReference type="PANTHER" id="PTHR10696">
    <property type="entry name" value="GAMMA-BUTYROBETAINE HYDROXYLASE-RELATED"/>
    <property type="match status" value="1"/>
</dbReference>
<protein>
    <recommendedName>
        <fullName evidence="2">TauD/TfdA-like domain-containing protein</fullName>
    </recommendedName>
</protein>
<name>A0A819NRP2_9BILA</name>
<gene>
    <name evidence="3" type="ORF">IZO911_LOCUS21624</name>
    <name evidence="4" type="ORF">KXQ929_LOCUS28463</name>
</gene>
<dbReference type="InterPro" id="IPR042098">
    <property type="entry name" value="TauD-like_sf"/>
</dbReference>
<dbReference type="InterPro" id="IPR050411">
    <property type="entry name" value="AlphaKG_dependent_hydroxylases"/>
</dbReference>
<evidence type="ECO:0000259" key="2">
    <source>
        <dbReference type="Pfam" id="PF02668"/>
    </source>
</evidence>
<proteinExistence type="predicted"/>
<dbReference type="EMBL" id="CAJNOE010000234">
    <property type="protein sequence ID" value="CAF1074829.1"/>
    <property type="molecule type" value="Genomic_DNA"/>
</dbReference>
<sequence>MDAIFTEIRLHGQQQQSINGSTQDQTFLPQVLSPTVSSQISFSETLQYIHEYKEPIIKKLVKSGAILFRHFPIQTAEDFNQFALSFNWKELPYIGGAAVRTKVTGCVYTSNDSPPSQPIPFHHEGARVPRYPNYLFFFCEVPPTEGGETPLCYSPLMYDIMKEKCPKFVERLEQQGVRYSRILPNGDDQTSAIGRGWQSTYHTSNMEEAEERCREFETEFEWLDDGCLRTTTKVLPAVKIDERTGKKIWWNTIIGAYYGSLDERNRERSKMVTYGDGNEIELEYLETCKRIFEEIKVQHSRNTFVPPRRILAALFQ</sequence>
<evidence type="ECO:0000313" key="3">
    <source>
        <dbReference type="EMBL" id="CAF1074829.1"/>
    </source>
</evidence>
<dbReference type="InterPro" id="IPR003819">
    <property type="entry name" value="TauD/TfdA-like"/>
</dbReference>
<dbReference type="Proteomes" id="UP000663868">
    <property type="component" value="Unassembled WGS sequence"/>
</dbReference>
<dbReference type="GO" id="GO:0016491">
    <property type="term" value="F:oxidoreductase activity"/>
    <property type="evidence" value="ECO:0007669"/>
    <property type="project" value="UniProtKB-KW"/>
</dbReference>
<dbReference type="PANTHER" id="PTHR10696:SF21">
    <property type="entry name" value="TAUD_TFDA-LIKE DOMAIN-CONTAINING PROTEIN"/>
    <property type="match status" value="1"/>
</dbReference>
<evidence type="ECO:0000313" key="5">
    <source>
        <dbReference type="Proteomes" id="UP000663868"/>
    </source>
</evidence>
<dbReference type="SUPFAM" id="SSF51197">
    <property type="entry name" value="Clavaminate synthase-like"/>
    <property type="match status" value="1"/>
</dbReference>
<dbReference type="Gene3D" id="3.60.130.10">
    <property type="entry name" value="Clavaminate synthase-like"/>
    <property type="match status" value="1"/>
</dbReference>
<dbReference type="Proteomes" id="UP000663860">
    <property type="component" value="Unassembled WGS sequence"/>
</dbReference>
<feature type="domain" description="TauD/TfdA-like" evidence="2">
    <location>
        <begin position="39"/>
        <end position="292"/>
    </location>
</feature>
<dbReference type="Pfam" id="PF02668">
    <property type="entry name" value="TauD"/>
    <property type="match status" value="1"/>
</dbReference>
<reference evidence="4" key="1">
    <citation type="submission" date="2021-02" db="EMBL/GenBank/DDBJ databases">
        <authorList>
            <person name="Nowell W R."/>
        </authorList>
    </citation>
    <scope>NUCLEOTIDE SEQUENCE</scope>
</reference>